<accession>A0A8K0HKG7</accession>
<reference evidence="3" key="1">
    <citation type="submission" date="2020-03" db="EMBL/GenBank/DDBJ databases">
        <title>A high-quality chromosome-level genome assembly of a woody plant with both climbing and erect habits, Rhamnella rubrinervis.</title>
        <authorList>
            <person name="Lu Z."/>
            <person name="Yang Y."/>
            <person name="Zhu X."/>
            <person name="Sun Y."/>
        </authorList>
    </citation>
    <scope>NUCLEOTIDE SEQUENCE</scope>
    <source>
        <strain evidence="3">BYM</strain>
        <tissue evidence="3">Leaf</tissue>
    </source>
</reference>
<gene>
    <name evidence="3" type="ORF">FNV43_RR04149</name>
</gene>
<feature type="compositionally biased region" description="Polar residues" evidence="1">
    <location>
        <begin position="141"/>
        <end position="152"/>
    </location>
</feature>
<dbReference type="AlphaFoldDB" id="A0A8K0HKG7"/>
<evidence type="ECO:0000256" key="1">
    <source>
        <dbReference type="SAM" id="MobiDB-lite"/>
    </source>
</evidence>
<feature type="region of interest" description="Disordered" evidence="1">
    <location>
        <begin position="130"/>
        <end position="152"/>
    </location>
</feature>
<dbReference type="PANTHER" id="PTHR33373">
    <property type="entry name" value="OS07G0479600 PROTEIN"/>
    <property type="match status" value="1"/>
</dbReference>
<dbReference type="InterPro" id="IPR025124">
    <property type="entry name" value="Gag1-like_clamp"/>
</dbReference>
<evidence type="ECO:0000313" key="4">
    <source>
        <dbReference type="Proteomes" id="UP000796880"/>
    </source>
</evidence>
<dbReference type="EMBL" id="VOIH02000002">
    <property type="protein sequence ID" value="KAF3453708.1"/>
    <property type="molecule type" value="Genomic_DNA"/>
</dbReference>
<proteinExistence type="predicted"/>
<comment type="caution">
    <text evidence="3">The sequence shown here is derived from an EMBL/GenBank/DDBJ whole genome shotgun (WGS) entry which is preliminary data.</text>
</comment>
<protein>
    <recommendedName>
        <fullName evidence="2">Gag1-like clamp domain-containing protein</fullName>
    </recommendedName>
</protein>
<feature type="compositionally biased region" description="Low complexity" evidence="1">
    <location>
        <begin position="130"/>
        <end position="140"/>
    </location>
</feature>
<evidence type="ECO:0000313" key="3">
    <source>
        <dbReference type="EMBL" id="KAF3453708.1"/>
    </source>
</evidence>
<keyword evidence="4" id="KW-1185">Reference proteome</keyword>
<feature type="domain" description="Gag1-like clamp" evidence="2">
    <location>
        <begin position="125"/>
        <end position="230"/>
    </location>
</feature>
<dbReference type="OrthoDB" id="1896025at2759"/>
<dbReference type="Proteomes" id="UP000796880">
    <property type="component" value="Unassembled WGS sequence"/>
</dbReference>
<dbReference type="PANTHER" id="PTHR33373:SF13">
    <property type="entry name" value="DUF4050 DOMAIN-CONTAINING PROTEIN"/>
    <property type="match status" value="1"/>
</dbReference>
<dbReference type="Pfam" id="PF13259">
    <property type="entry name" value="clamp_Gag1-like"/>
    <property type="match status" value="1"/>
</dbReference>
<name>A0A8K0HKG7_9ROSA</name>
<evidence type="ECO:0000259" key="2">
    <source>
        <dbReference type="Pfam" id="PF13259"/>
    </source>
</evidence>
<organism evidence="3 4">
    <name type="scientific">Rhamnella rubrinervis</name>
    <dbReference type="NCBI Taxonomy" id="2594499"/>
    <lineage>
        <taxon>Eukaryota</taxon>
        <taxon>Viridiplantae</taxon>
        <taxon>Streptophyta</taxon>
        <taxon>Embryophyta</taxon>
        <taxon>Tracheophyta</taxon>
        <taxon>Spermatophyta</taxon>
        <taxon>Magnoliopsida</taxon>
        <taxon>eudicotyledons</taxon>
        <taxon>Gunneridae</taxon>
        <taxon>Pentapetalae</taxon>
        <taxon>rosids</taxon>
        <taxon>fabids</taxon>
        <taxon>Rosales</taxon>
        <taxon>Rhamnaceae</taxon>
        <taxon>rhamnoid group</taxon>
        <taxon>Rhamneae</taxon>
        <taxon>Rhamnella</taxon>
    </lineage>
</organism>
<sequence>MGRHSSRARVECVVAWNHHPSNYPLITKIDLSKPMASDALCSYRIANFSPLVEREMKRKTLMIISLMVNMSNNSSGCFGSCTKPTPIIAVDEPSKGLRIQGRTVIKPSVSDGFWSSSSCEADNSAIQSQRSISSISTSNQTYHGSGTDSTSSHPDFVNHGLLLWNQTRLQWIENNSRSMNQTQQGWDRQLSWHPTYESLLGTKQPFPRRIPLTEMVEFLVEIWEREGLYD</sequence>